<organism evidence="2 3">
    <name type="scientific">Streptomyces phaeolivaceus</name>
    <dbReference type="NCBI Taxonomy" id="2653200"/>
    <lineage>
        <taxon>Bacteria</taxon>
        <taxon>Bacillati</taxon>
        <taxon>Actinomycetota</taxon>
        <taxon>Actinomycetes</taxon>
        <taxon>Kitasatosporales</taxon>
        <taxon>Streptomycetaceae</taxon>
        <taxon>Streptomyces</taxon>
    </lineage>
</organism>
<proteinExistence type="predicted"/>
<reference evidence="2 3" key="1">
    <citation type="submission" date="2019-10" db="EMBL/GenBank/DDBJ databases">
        <title>Streptomyces sp. strain GY16 isolated from leaves of Broussonetia papyrifera.</title>
        <authorList>
            <person name="Mo P."/>
        </authorList>
    </citation>
    <scope>NUCLEOTIDE SEQUENCE [LARGE SCALE GENOMIC DNA]</scope>
    <source>
        <strain evidence="2 3">GY16</strain>
    </source>
</reference>
<feature type="region of interest" description="Disordered" evidence="1">
    <location>
        <begin position="64"/>
        <end position="99"/>
    </location>
</feature>
<sequence>MGLRPAELWSRFDWQGGTCFKCERTGLPVTGIGDITVAGETFALQACQWCVFRLEQLHYTMSERAVRRQRPRTAAPAPPRPITQWPTSAPLDRPPAHVA</sequence>
<protein>
    <submittedName>
        <fullName evidence="2">Uncharacterized protein</fullName>
    </submittedName>
</protein>
<evidence type="ECO:0000313" key="2">
    <source>
        <dbReference type="EMBL" id="QFQ98976.1"/>
    </source>
</evidence>
<dbReference type="Proteomes" id="UP000327294">
    <property type="component" value="Chromosome"/>
</dbReference>
<evidence type="ECO:0000313" key="3">
    <source>
        <dbReference type="Proteomes" id="UP000327294"/>
    </source>
</evidence>
<dbReference type="RefSeq" id="WP_152170414.1">
    <property type="nucleotide sequence ID" value="NZ_CP045096.1"/>
</dbReference>
<dbReference type="AlphaFoldDB" id="A0A5P8K7J7"/>
<dbReference type="KEGG" id="sphv:F9278_25650"/>
<evidence type="ECO:0000256" key="1">
    <source>
        <dbReference type="SAM" id="MobiDB-lite"/>
    </source>
</evidence>
<dbReference type="EMBL" id="CP045096">
    <property type="protein sequence ID" value="QFQ98976.1"/>
    <property type="molecule type" value="Genomic_DNA"/>
</dbReference>
<gene>
    <name evidence="2" type="ORF">F9278_25650</name>
</gene>
<name>A0A5P8K7J7_9ACTN</name>
<keyword evidence="3" id="KW-1185">Reference proteome</keyword>
<accession>A0A5P8K7J7</accession>